<feature type="domain" description="Endonuclease/exonuclease/phosphatase" evidence="3">
    <location>
        <begin position="299"/>
        <end position="402"/>
    </location>
</feature>
<dbReference type="Gene3D" id="3.60.10.10">
    <property type="entry name" value="Endonuclease/exonuclease/phosphatase"/>
    <property type="match status" value="1"/>
</dbReference>
<evidence type="ECO:0000256" key="1">
    <source>
        <dbReference type="SAM" id="Coils"/>
    </source>
</evidence>
<feature type="region of interest" description="Disordered" evidence="2">
    <location>
        <begin position="15"/>
        <end position="36"/>
    </location>
</feature>
<evidence type="ECO:0000256" key="2">
    <source>
        <dbReference type="SAM" id="MobiDB-lite"/>
    </source>
</evidence>
<evidence type="ECO:0000259" key="3">
    <source>
        <dbReference type="Pfam" id="PF14529"/>
    </source>
</evidence>
<organism evidence="4 5">
    <name type="scientific">Leptosia nina</name>
    <dbReference type="NCBI Taxonomy" id="320188"/>
    <lineage>
        <taxon>Eukaryota</taxon>
        <taxon>Metazoa</taxon>
        <taxon>Ecdysozoa</taxon>
        <taxon>Arthropoda</taxon>
        <taxon>Hexapoda</taxon>
        <taxon>Insecta</taxon>
        <taxon>Pterygota</taxon>
        <taxon>Neoptera</taxon>
        <taxon>Endopterygota</taxon>
        <taxon>Lepidoptera</taxon>
        <taxon>Glossata</taxon>
        <taxon>Ditrysia</taxon>
        <taxon>Papilionoidea</taxon>
        <taxon>Pieridae</taxon>
        <taxon>Pierinae</taxon>
        <taxon>Leptosia</taxon>
    </lineage>
</organism>
<dbReference type="Proteomes" id="UP001497472">
    <property type="component" value="Unassembled WGS sequence"/>
</dbReference>
<feature type="coiled-coil region" evidence="1">
    <location>
        <begin position="129"/>
        <end position="156"/>
    </location>
</feature>
<dbReference type="SUPFAM" id="SSF56219">
    <property type="entry name" value="DNase I-like"/>
    <property type="match status" value="1"/>
</dbReference>
<dbReference type="PANTHER" id="PTHR33395">
    <property type="entry name" value="TRANSCRIPTASE, PUTATIVE-RELATED-RELATED"/>
    <property type="match status" value="1"/>
</dbReference>
<dbReference type="PANTHER" id="PTHR33395:SF22">
    <property type="entry name" value="REVERSE TRANSCRIPTASE DOMAIN-CONTAINING PROTEIN"/>
    <property type="match status" value="1"/>
</dbReference>
<gene>
    <name evidence="4" type="ORF">LNINA_LOCUS5709</name>
</gene>
<proteinExistence type="predicted"/>
<comment type="caution">
    <text evidence="4">The sequence shown here is derived from an EMBL/GenBank/DDBJ whole genome shotgun (WGS) entry which is preliminary data.</text>
</comment>
<keyword evidence="5" id="KW-1185">Reference proteome</keyword>
<dbReference type="GO" id="GO:0061343">
    <property type="term" value="P:cell adhesion involved in heart morphogenesis"/>
    <property type="evidence" value="ECO:0007669"/>
    <property type="project" value="TreeGrafter"/>
</dbReference>
<evidence type="ECO:0000313" key="4">
    <source>
        <dbReference type="EMBL" id="CAK1546111.1"/>
    </source>
</evidence>
<dbReference type="GO" id="GO:0031012">
    <property type="term" value="C:extracellular matrix"/>
    <property type="evidence" value="ECO:0007669"/>
    <property type="project" value="TreeGrafter"/>
</dbReference>
<reference evidence="4 5" key="1">
    <citation type="submission" date="2023-11" db="EMBL/GenBank/DDBJ databases">
        <authorList>
            <person name="Okamura Y."/>
        </authorList>
    </citation>
    <scope>NUCLEOTIDE SEQUENCE [LARGE SCALE GENOMIC DNA]</scope>
</reference>
<keyword evidence="1" id="KW-0175">Coiled coil</keyword>
<dbReference type="InterPro" id="IPR036691">
    <property type="entry name" value="Endo/exonu/phosph_ase_sf"/>
</dbReference>
<sequence length="513" mass="58651">MGDNTPVRSQVTRIQLSADQTESNTPSGSPPLPPARLDVSTVSIEDSHVVDISCNQQDVISFDKFSALTDQKLEGIKYSLINEIKTRLHTIKSSLMSDITSRMKDECASVTQALKDDLNRTTEYLVGEQKDLRKALETAEERIVALEKDKLESESLFKNMRRQMDALDKASRSRNLEIQCIPQKRNENLIFIFKSLCDLIGHPMSEGDISSIKRVASLNPNSERPRNIIGVFNSEVFDNRYLVYRKDRYSSCSSKRDGGGVLIAVKNNIHAIRLEHYESVYEDLWISVNLNNSSLNGLLICVCYLPPDLTKEDLNSYYCHLQDIVLHKANNRHVLILGDFNTHNLSWLEVNPNSYQPIDPSDTKARLLSESVYLCNLYQFNHIANINNRLLDLVFSSFDAIEVVAAEPLSRIDLHHPPLLIQLKLKSYARSNLMRNTTAHFNFLKSNYSCIKSSLAAIDWFTVLGNFENIDLLVKKFYSILHDINVQFTPLTYTKQSAFPHWYNKRIKKIDQK</sequence>
<dbReference type="Pfam" id="PF14529">
    <property type="entry name" value="Exo_endo_phos_2"/>
    <property type="match status" value="1"/>
</dbReference>
<dbReference type="AlphaFoldDB" id="A0AAV1JB12"/>
<protein>
    <recommendedName>
        <fullName evidence="3">Endonuclease/exonuclease/phosphatase domain-containing protein</fullName>
    </recommendedName>
</protein>
<name>A0AAV1JB12_9NEOP</name>
<dbReference type="GO" id="GO:0003824">
    <property type="term" value="F:catalytic activity"/>
    <property type="evidence" value="ECO:0007669"/>
    <property type="project" value="InterPro"/>
</dbReference>
<dbReference type="InterPro" id="IPR005135">
    <property type="entry name" value="Endo/exonuclease/phosphatase"/>
</dbReference>
<dbReference type="GO" id="GO:0007508">
    <property type="term" value="P:larval heart development"/>
    <property type="evidence" value="ECO:0007669"/>
    <property type="project" value="TreeGrafter"/>
</dbReference>
<evidence type="ECO:0000313" key="5">
    <source>
        <dbReference type="Proteomes" id="UP001497472"/>
    </source>
</evidence>
<dbReference type="EMBL" id="CAVLEF010000007">
    <property type="protein sequence ID" value="CAK1546111.1"/>
    <property type="molecule type" value="Genomic_DNA"/>
</dbReference>
<accession>A0AAV1JB12</accession>
<feature type="compositionally biased region" description="Polar residues" evidence="2">
    <location>
        <begin position="15"/>
        <end position="27"/>
    </location>
</feature>